<accession>A0ABU8C1C0</accession>
<dbReference type="EMBL" id="JBALHR010000022">
    <property type="protein sequence ID" value="MEH7830348.1"/>
    <property type="molecule type" value="Genomic_DNA"/>
</dbReference>
<dbReference type="RefSeq" id="WP_335425391.1">
    <property type="nucleotide sequence ID" value="NZ_JBALHR010000022.1"/>
</dbReference>
<evidence type="ECO:0000313" key="2">
    <source>
        <dbReference type="Proteomes" id="UP001431963"/>
    </source>
</evidence>
<organism evidence="1 2">
    <name type="scientific">Gemmobacter denitrificans</name>
    <dbReference type="NCBI Taxonomy" id="3123040"/>
    <lineage>
        <taxon>Bacteria</taxon>
        <taxon>Pseudomonadati</taxon>
        <taxon>Pseudomonadota</taxon>
        <taxon>Alphaproteobacteria</taxon>
        <taxon>Rhodobacterales</taxon>
        <taxon>Paracoccaceae</taxon>
        <taxon>Gemmobacter</taxon>
    </lineage>
</organism>
<gene>
    <name evidence="1" type="ORF">V6590_19530</name>
</gene>
<proteinExistence type="predicted"/>
<dbReference type="Proteomes" id="UP001431963">
    <property type="component" value="Unassembled WGS sequence"/>
</dbReference>
<sequence>MDKGQLIMLGQSFAAHAGLELSTVSTYAANDGKWLNRLQGGASCTLRKAAVVVQWFSDHWPTDLEWPADIPRPPQSREAA</sequence>
<evidence type="ECO:0008006" key="3">
    <source>
        <dbReference type="Google" id="ProtNLM"/>
    </source>
</evidence>
<keyword evidence="2" id="KW-1185">Reference proteome</keyword>
<comment type="caution">
    <text evidence="1">The sequence shown here is derived from an EMBL/GenBank/DDBJ whole genome shotgun (WGS) entry which is preliminary data.</text>
</comment>
<name>A0ABU8C1C0_9RHOB</name>
<evidence type="ECO:0000313" key="1">
    <source>
        <dbReference type="EMBL" id="MEH7830348.1"/>
    </source>
</evidence>
<protein>
    <recommendedName>
        <fullName evidence="3">YdaS antitoxin of YdaST toxin-antitoxin system</fullName>
    </recommendedName>
</protein>
<reference evidence="1" key="1">
    <citation type="submission" date="2024-02" db="EMBL/GenBank/DDBJ databases">
        <title>Genome sequences of strain Gemmobacter sp. JM10B15.</title>
        <authorList>
            <person name="Zhang M."/>
        </authorList>
    </citation>
    <scope>NUCLEOTIDE SEQUENCE</scope>
    <source>
        <strain evidence="1">JM10B15</strain>
    </source>
</reference>